<sequence length="175" mass="20737">MRRQHGMPLDDRIMQYLQMACLTHLASLNDHWFWLDEPLVSAFIERWRPNMHTFHLPFGEYTITLEDVAYQLGLLINGQYVSGCLTDFERYIDGGRLAWVWFEELLGVLLPPDCIDKFTIKCTWMQETFSDLFEGTDEETLFGDKFHTRMHIRWLPYVARLEDMGKYNWGSTALS</sequence>
<protein>
    <recommendedName>
        <fullName evidence="1">Aminotransferase-like plant mobile domain-containing protein</fullName>
    </recommendedName>
</protein>
<dbReference type="PANTHER" id="PTHR46033">
    <property type="entry name" value="PROTEIN MAIN-LIKE 2"/>
    <property type="match status" value="1"/>
</dbReference>
<dbReference type="AlphaFoldDB" id="A0A445DMA4"/>
<accession>A0A445DMA4</accession>
<dbReference type="InterPro" id="IPR044824">
    <property type="entry name" value="MAIN-like"/>
</dbReference>
<reference evidence="2 3" key="1">
    <citation type="submission" date="2019-01" db="EMBL/GenBank/DDBJ databases">
        <title>Sequencing of cultivated peanut Arachis hypogaea provides insights into genome evolution and oil improvement.</title>
        <authorList>
            <person name="Chen X."/>
        </authorList>
    </citation>
    <scope>NUCLEOTIDE SEQUENCE [LARGE SCALE GENOMIC DNA]</scope>
    <source>
        <strain evidence="3">cv. Fuhuasheng</strain>
        <tissue evidence="2">Leaves</tissue>
    </source>
</reference>
<comment type="caution">
    <text evidence="2">The sequence shown here is derived from an EMBL/GenBank/DDBJ whole genome shotgun (WGS) entry which is preliminary data.</text>
</comment>
<name>A0A445DMA4_ARAHY</name>
<feature type="domain" description="Aminotransferase-like plant mobile" evidence="1">
    <location>
        <begin position="35"/>
        <end position="175"/>
    </location>
</feature>
<dbReference type="GO" id="GO:0010073">
    <property type="term" value="P:meristem maintenance"/>
    <property type="evidence" value="ECO:0007669"/>
    <property type="project" value="InterPro"/>
</dbReference>
<organism evidence="2 3">
    <name type="scientific">Arachis hypogaea</name>
    <name type="common">Peanut</name>
    <dbReference type="NCBI Taxonomy" id="3818"/>
    <lineage>
        <taxon>Eukaryota</taxon>
        <taxon>Viridiplantae</taxon>
        <taxon>Streptophyta</taxon>
        <taxon>Embryophyta</taxon>
        <taxon>Tracheophyta</taxon>
        <taxon>Spermatophyta</taxon>
        <taxon>Magnoliopsida</taxon>
        <taxon>eudicotyledons</taxon>
        <taxon>Gunneridae</taxon>
        <taxon>Pentapetalae</taxon>
        <taxon>rosids</taxon>
        <taxon>fabids</taxon>
        <taxon>Fabales</taxon>
        <taxon>Fabaceae</taxon>
        <taxon>Papilionoideae</taxon>
        <taxon>50 kb inversion clade</taxon>
        <taxon>dalbergioids sensu lato</taxon>
        <taxon>Dalbergieae</taxon>
        <taxon>Pterocarpus clade</taxon>
        <taxon>Arachis</taxon>
    </lineage>
</organism>
<dbReference type="PANTHER" id="PTHR46033:SF62">
    <property type="entry name" value="AMINOTRANSFERASE-LIKE PLANT MOBILE DOMAIN-CONTAINING PROTEIN"/>
    <property type="match status" value="1"/>
</dbReference>
<evidence type="ECO:0000259" key="1">
    <source>
        <dbReference type="Pfam" id="PF10536"/>
    </source>
</evidence>
<evidence type="ECO:0000313" key="3">
    <source>
        <dbReference type="Proteomes" id="UP000289738"/>
    </source>
</evidence>
<dbReference type="EMBL" id="SDMP01000003">
    <property type="protein sequence ID" value="RYR64325.1"/>
    <property type="molecule type" value="Genomic_DNA"/>
</dbReference>
<gene>
    <name evidence="2" type="ORF">Ahy_A03g010455</name>
</gene>
<dbReference type="InterPro" id="IPR019557">
    <property type="entry name" value="AminoTfrase-like_pln_mobile"/>
</dbReference>
<keyword evidence="3" id="KW-1185">Reference proteome</keyword>
<evidence type="ECO:0000313" key="2">
    <source>
        <dbReference type="EMBL" id="RYR64325.1"/>
    </source>
</evidence>
<dbReference type="Proteomes" id="UP000289738">
    <property type="component" value="Chromosome A03"/>
</dbReference>
<proteinExistence type="predicted"/>
<dbReference type="Pfam" id="PF10536">
    <property type="entry name" value="PMD"/>
    <property type="match status" value="1"/>
</dbReference>